<accession>A0ABR1JI20</accession>
<evidence type="ECO:0000256" key="2">
    <source>
        <dbReference type="ARBA" id="ARBA00022801"/>
    </source>
</evidence>
<dbReference type="PANTHER" id="PTHR11559">
    <property type="entry name" value="CARBOXYLESTERASE"/>
    <property type="match status" value="1"/>
</dbReference>
<gene>
    <name evidence="5" type="ORF">VKT23_010004</name>
</gene>
<dbReference type="Gene3D" id="3.40.50.1820">
    <property type="entry name" value="alpha/beta hydrolase"/>
    <property type="match status" value="1"/>
</dbReference>
<evidence type="ECO:0000259" key="4">
    <source>
        <dbReference type="Pfam" id="PF00135"/>
    </source>
</evidence>
<dbReference type="InterPro" id="IPR029058">
    <property type="entry name" value="AB_hydrolase_fold"/>
</dbReference>
<feature type="signal peptide" evidence="3">
    <location>
        <begin position="1"/>
        <end position="19"/>
    </location>
</feature>
<organism evidence="5 6">
    <name type="scientific">Marasmiellus scandens</name>
    <dbReference type="NCBI Taxonomy" id="2682957"/>
    <lineage>
        <taxon>Eukaryota</taxon>
        <taxon>Fungi</taxon>
        <taxon>Dikarya</taxon>
        <taxon>Basidiomycota</taxon>
        <taxon>Agaricomycotina</taxon>
        <taxon>Agaricomycetes</taxon>
        <taxon>Agaricomycetidae</taxon>
        <taxon>Agaricales</taxon>
        <taxon>Marasmiineae</taxon>
        <taxon>Omphalotaceae</taxon>
        <taxon>Marasmiellus</taxon>
    </lineage>
</organism>
<keyword evidence="6" id="KW-1185">Reference proteome</keyword>
<sequence length="554" mass="60011">MRFSLKLVIFVLSSSYAWAGRSAPKVTIGNTTLIGRRKSSDVEFFGGVPFAEPPVGNLRLRPPVLKSFTSQRHEQGHPSIFNATQFGPACIQTGIPTDEISEDCLSVNVFRPAIPKSNGSALLPVMLWFYGGGFIIGSSSFYDGTPLVTRSISRNTPTIFVSANYRMGPLGYPRGDDAAQEAEEGSGILNLGLKDNLAAMQWVKDNIAYFGGDPNKVTVFGESAGALSLELLILDDEIRGLARGVIMESTGGVPFINASNPTANDVWNNFVMATPSCADTSSNTTVDCIRTLSTSEIIEAYYTAGLFFNVSGVNWLPVLDGELVPAFPSTLEPQPGVVEAILIGSNLDEGTLSTPQTINSSQPIKDLILSSPPSPPDASEAERAAQLNKLEHIAEKILHLYPNNPSLGSPFGTGNETFGLDPEYKRYAAVSTDFLFQAQRRFLVQKQLLPANIPTYVYLFADPDAEPIQDFVIGTPAPGSLGVTHSSEVFYVFGNLAKVTPTALALSRIMMDYWISFANALNPNDDSGHNRPLWPEYTTRHKASNMYTAMHCES</sequence>
<dbReference type="EMBL" id="JBANRG010000018">
    <property type="protein sequence ID" value="KAK7458098.1"/>
    <property type="molecule type" value="Genomic_DNA"/>
</dbReference>
<dbReference type="Proteomes" id="UP001498398">
    <property type="component" value="Unassembled WGS sequence"/>
</dbReference>
<keyword evidence="2 3" id="KW-0378">Hydrolase</keyword>
<dbReference type="InterPro" id="IPR002018">
    <property type="entry name" value="CarbesteraseB"/>
</dbReference>
<dbReference type="EC" id="3.1.1.-" evidence="3"/>
<evidence type="ECO:0000313" key="5">
    <source>
        <dbReference type="EMBL" id="KAK7458098.1"/>
    </source>
</evidence>
<dbReference type="InterPro" id="IPR050309">
    <property type="entry name" value="Type-B_Carboxylest/Lipase"/>
</dbReference>
<dbReference type="PROSITE" id="PS00122">
    <property type="entry name" value="CARBOXYLESTERASE_B_1"/>
    <property type="match status" value="1"/>
</dbReference>
<evidence type="ECO:0000256" key="1">
    <source>
        <dbReference type="ARBA" id="ARBA00005964"/>
    </source>
</evidence>
<comment type="caution">
    <text evidence="5">The sequence shown here is derived from an EMBL/GenBank/DDBJ whole genome shotgun (WGS) entry which is preliminary data.</text>
</comment>
<protein>
    <recommendedName>
        <fullName evidence="3">Carboxylic ester hydrolase</fullName>
        <ecNumber evidence="3">3.1.1.-</ecNumber>
    </recommendedName>
</protein>
<feature type="chain" id="PRO_5045009190" description="Carboxylic ester hydrolase" evidence="3">
    <location>
        <begin position="20"/>
        <end position="554"/>
    </location>
</feature>
<evidence type="ECO:0000256" key="3">
    <source>
        <dbReference type="RuleBase" id="RU361235"/>
    </source>
</evidence>
<name>A0ABR1JI20_9AGAR</name>
<dbReference type="SUPFAM" id="SSF53474">
    <property type="entry name" value="alpha/beta-Hydrolases"/>
    <property type="match status" value="1"/>
</dbReference>
<dbReference type="InterPro" id="IPR019826">
    <property type="entry name" value="Carboxylesterase_B_AS"/>
</dbReference>
<reference evidence="5 6" key="1">
    <citation type="submission" date="2024-01" db="EMBL/GenBank/DDBJ databases">
        <title>A draft genome for the cacao thread blight pathogen Marasmiellus scandens.</title>
        <authorList>
            <person name="Baruah I.K."/>
            <person name="Leung J."/>
            <person name="Bukari Y."/>
            <person name="Amoako-Attah I."/>
            <person name="Meinhardt L.W."/>
            <person name="Bailey B.A."/>
            <person name="Cohen S.P."/>
        </authorList>
    </citation>
    <scope>NUCLEOTIDE SEQUENCE [LARGE SCALE GENOMIC DNA]</scope>
    <source>
        <strain evidence="5 6">GH-19</strain>
    </source>
</reference>
<comment type="similarity">
    <text evidence="1 3">Belongs to the type-B carboxylesterase/lipase family.</text>
</comment>
<dbReference type="Pfam" id="PF00135">
    <property type="entry name" value="COesterase"/>
    <property type="match status" value="1"/>
</dbReference>
<feature type="domain" description="Carboxylesterase type B" evidence="4">
    <location>
        <begin position="23"/>
        <end position="542"/>
    </location>
</feature>
<proteinExistence type="inferred from homology"/>
<keyword evidence="3" id="KW-0732">Signal</keyword>
<evidence type="ECO:0000313" key="6">
    <source>
        <dbReference type="Proteomes" id="UP001498398"/>
    </source>
</evidence>